<dbReference type="eggNOG" id="ENOG502SBSZ">
    <property type="taxonomic scope" value="Eukaryota"/>
</dbReference>
<dbReference type="Pfam" id="PF09184">
    <property type="entry name" value="PPP4R2"/>
    <property type="match status" value="1"/>
</dbReference>
<dbReference type="AlphaFoldDB" id="G3AST6"/>
<dbReference type="GO" id="GO:0005737">
    <property type="term" value="C:cytoplasm"/>
    <property type="evidence" value="ECO:0007669"/>
    <property type="project" value="TreeGrafter"/>
</dbReference>
<dbReference type="PANTHER" id="PTHR16487:SF0">
    <property type="entry name" value="PROTEIN PHOSPHATASE 4 REGULATORY SUBUNIT 2-RELATED"/>
    <property type="match status" value="1"/>
</dbReference>
<gene>
    <name evidence="3" type="ORF">SPAPADRAFT_142855</name>
</gene>
<dbReference type="STRING" id="619300.G3AST6"/>
<feature type="compositionally biased region" description="Basic and acidic residues" evidence="2">
    <location>
        <begin position="218"/>
        <end position="256"/>
    </location>
</feature>
<evidence type="ECO:0000256" key="1">
    <source>
        <dbReference type="ARBA" id="ARBA00009207"/>
    </source>
</evidence>
<evidence type="ECO:0000256" key="2">
    <source>
        <dbReference type="SAM" id="MobiDB-lite"/>
    </source>
</evidence>
<dbReference type="GO" id="GO:0030289">
    <property type="term" value="C:protein phosphatase 4 complex"/>
    <property type="evidence" value="ECO:0007669"/>
    <property type="project" value="InterPro"/>
</dbReference>
<sequence>MITRTIPPLDSELQAQFSLIIQNKTFDQSKSEVSWEKDILPKLLTRLDQLVILAKNQQESGEDENTDELVKSIESNHERIKSHINAFFQQSPPFTITRIAEVINDPEKEGYSIANNAKLVKYFNSLKKLVLVSSSIDDFPQVNVPDNENGEKTEPVVKVVGQSAATIPLIEIPWLSQNDSENNNKVEENLEIEPKLHDSNGVGTKAEEGEEPASDQPADLHENTGEHEPKKRKNGEAVEKNEDSKRPKPELSVKNV</sequence>
<proteinExistence type="inferred from homology"/>
<dbReference type="GeneID" id="18870494"/>
<feature type="compositionally biased region" description="Basic and acidic residues" evidence="2">
    <location>
        <begin position="188"/>
        <end position="198"/>
    </location>
</feature>
<name>G3AST6_SPAPN</name>
<dbReference type="InterPro" id="IPR015267">
    <property type="entry name" value="PPP4R2"/>
</dbReference>
<evidence type="ECO:0000313" key="3">
    <source>
        <dbReference type="EMBL" id="EGW31151.1"/>
    </source>
</evidence>
<dbReference type="Proteomes" id="UP000000709">
    <property type="component" value="Unassembled WGS sequence"/>
</dbReference>
<dbReference type="InParanoid" id="G3AST6"/>
<feature type="region of interest" description="Disordered" evidence="2">
    <location>
        <begin position="188"/>
        <end position="256"/>
    </location>
</feature>
<dbReference type="RefSeq" id="XP_007377184.1">
    <property type="nucleotide sequence ID" value="XM_007377122.1"/>
</dbReference>
<dbReference type="EMBL" id="GL996504">
    <property type="protein sequence ID" value="EGW31151.1"/>
    <property type="molecule type" value="Genomic_DNA"/>
</dbReference>
<dbReference type="OMA" id="QWNDGIL"/>
<reference evidence="3 4" key="1">
    <citation type="journal article" date="2011" name="Proc. Natl. Acad. Sci. U.S.A.">
        <title>Comparative genomics of xylose-fermenting fungi for enhanced biofuel production.</title>
        <authorList>
            <person name="Wohlbach D.J."/>
            <person name="Kuo A."/>
            <person name="Sato T.K."/>
            <person name="Potts K.M."/>
            <person name="Salamov A.A."/>
            <person name="LaButti K.M."/>
            <person name="Sun H."/>
            <person name="Clum A."/>
            <person name="Pangilinan J.L."/>
            <person name="Lindquist E.A."/>
            <person name="Lucas S."/>
            <person name="Lapidus A."/>
            <person name="Jin M."/>
            <person name="Gunawan C."/>
            <person name="Balan V."/>
            <person name="Dale B.E."/>
            <person name="Jeffries T.W."/>
            <person name="Zinkel R."/>
            <person name="Barry K.W."/>
            <person name="Grigoriev I.V."/>
            <person name="Gasch A.P."/>
        </authorList>
    </citation>
    <scope>NUCLEOTIDE SEQUENCE [LARGE SCALE GENOMIC DNA]</scope>
    <source>
        <strain evidence="4">NRRL Y-27907 / 11-Y1</strain>
    </source>
</reference>
<protein>
    <submittedName>
        <fullName evidence="3">Uncharacterized protein</fullName>
    </submittedName>
</protein>
<accession>G3AST6</accession>
<dbReference type="KEGG" id="spaa:SPAPADRAFT_142855"/>
<dbReference type="OrthoDB" id="5348404at2759"/>
<dbReference type="HOGENOM" id="CLU_1086521_0_0_1"/>
<comment type="similarity">
    <text evidence="1">Belongs to the PPP4R2 family.</text>
</comment>
<keyword evidence="4" id="KW-1185">Reference proteome</keyword>
<evidence type="ECO:0000313" key="4">
    <source>
        <dbReference type="Proteomes" id="UP000000709"/>
    </source>
</evidence>
<dbReference type="PANTHER" id="PTHR16487">
    <property type="entry name" value="PPP4R2-RELATED PROTEIN"/>
    <property type="match status" value="1"/>
</dbReference>
<organism evidence="4">
    <name type="scientific">Spathaspora passalidarum (strain NRRL Y-27907 / 11-Y1)</name>
    <dbReference type="NCBI Taxonomy" id="619300"/>
    <lineage>
        <taxon>Eukaryota</taxon>
        <taxon>Fungi</taxon>
        <taxon>Dikarya</taxon>
        <taxon>Ascomycota</taxon>
        <taxon>Saccharomycotina</taxon>
        <taxon>Pichiomycetes</taxon>
        <taxon>Debaryomycetaceae</taxon>
        <taxon>Spathaspora</taxon>
    </lineage>
</organism>
<dbReference type="GO" id="GO:0005634">
    <property type="term" value="C:nucleus"/>
    <property type="evidence" value="ECO:0007669"/>
    <property type="project" value="TreeGrafter"/>
</dbReference>
<dbReference type="GO" id="GO:0019888">
    <property type="term" value="F:protein phosphatase regulator activity"/>
    <property type="evidence" value="ECO:0007669"/>
    <property type="project" value="InterPro"/>
</dbReference>